<proteinExistence type="predicted"/>
<comment type="caution">
    <text evidence="1">The sequence shown here is derived from an EMBL/GenBank/DDBJ whole genome shotgun (WGS) entry which is preliminary data.</text>
</comment>
<dbReference type="EMBL" id="QAZN01000001">
    <property type="protein sequence ID" value="PTV05248.1"/>
    <property type="molecule type" value="Genomic_DNA"/>
</dbReference>
<organism evidence="1 2">
    <name type="scientific">Limosilactobacillus reuteri</name>
    <name type="common">Lactobacillus reuteri</name>
    <dbReference type="NCBI Taxonomy" id="1598"/>
    <lineage>
        <taxon>Bacteria</taxon>
        <taxon>Bacillati</taxon>
        <taxon>Bacillota</taxon>
        <taxon>Bacilli</taxon>
        <taxon>Lactobacillales</taxon>
        <taxon>Lactobacillaceae</taxon>
        <taxon>Limosilactobacillus</taxon>
    </lineage>
</organism>
<dbReference type="RefSeq" id="WP_107720617.1">
    <property type="nucleotide sequence ID" value="NZ_QAZN01000001.1"/>
</dbReference>
<protein>
    <submittedName>
        <fullName evidence="1">Uncharacterized protein</fullName>
    </submittedName>
</protein>
<sequence>MNDIYLVLAIYDKSDTNTAVSLYGAFHSKKEAKQYRKDLAYKFVGDVFNTTDRKEIEQKGTDELEWNLEMLYVKRVKNVYPCPNLTVEEPMEV</sequence>
<dbReference type="Proteomes" id="UP000244083">
    <property type="component" value="Unassembled WGS sequence"/>
</dbReference>
<evidence type="ECO:0000313" key="2">
    <source>
        <dbReference type="Proteomes" id="UP000244083"/>
    </source>
</evidence>
<dbReference type="AlphaFoldDB" id="A0A2T5Q615"/>
<accession>A0A2T5Q615</accession>
<evidence type="ECO:0000313" key="1">
    <source>
        <dbReference type="EMBL" id="PTV05248.1"/>
    </source>
</evidence>
<name>A0A2T5Q615_LIMRT</name>
<reference evidence="2" key="1">
    <citation type="submission" date="2018-04" db="EMBL/GenBank/DDBJ databases">
        <title>Draft Genome Sequences of 10 Lactobacillus Species from 22 Commercial Probiotic Products.</title>
        <authorList>
            <person name="Gangiredla J."/>
            <person name="Barnaba T.J."/>
            <person name="Mammel M.K."/>
            <person name="Lacher D.W."/>
            <person name="Elkins C.A."/>
            <person name="Lampel K.A."/>
            <person name="Whitehouse C.A."/>
            <person name="Tartera C."/>
        </authorList>
    </citation>
    <scope>NUCLEOTIDE SEQUENCE [LARGE SCALE GENOMIC DNA]</scope>
    <source>
        <strain evidence="2">DS12_10</strain>
    </source>
</reference>
<gene>
    <name evidence="1" type="ORF">DB325_00655</name>
</gene>